<comment type="caution">
    <text evidence="2">The sequence shown here is derived from an EMBL/GenBank/DDBJ whole genome shotgun (WGS) entry which is preliminary data.</text>
</comment>
<protein>
    <submittedName>
        <fullName evidence="2">TetR family transcriptional regulator C-terminal domain-containing protein</fullName>
    </submittedName>
</protein>
<feature type="domain" description="Tetracyclin repressor-like C-terminal" evidence="1">
    <location>
        <begin position="87"/>
        <end position="213"/>
    </location>
</feature>
<dbReference type="Proteomes" id="UP001174839">
    <property type="component" value="Unassembled WGS sequence"/>
</dbReference>
<evidence type="ECO:0000313" key="3">
    <source>
        <dbReference type="Proteomes" id="UP001174839"/>
    </source>
</evidence>
<dbReference type="SUPFAM" id="SSF48498">
    <property type="entry name" value="Tetracyclin repressor-like, C-terminal domain"/>
    <property type="match status" value="1"/>
</dbReference>
<organism evidence="2 3">
    <name type="scientific">Robiginitalea aurantiaca</name>
    <dbReference type="NCBI Taxonomy" id="3056915"/>
    <lineage>
        <taxon>Bacteria</taxon>
        <taxon>Pseudomonadati</taxon>
        <taxon>Bacteroidota</taxon>
        <taxon>Flavobacteriia</taxon>
        <taxon>Flavobacteriales</taxon>
        <taxon>Flavobacteriaceae</taxon>
        <taxon>Robiginitalea</taxon>
    </lineage>
</organism>
<dbReference type="InterPro" id="IPR036271">
    <property type="entry name" value="Tet_transcr_reg_TetR-rel_C_sf"/>
</dbReference>
<dbReference type="Gene3D" id="1.10.357.10">
    <property type="entry name" value="Tetracycline Repressor, domain 2"/>
    <property type="match status" value="1"/>
</dbReference>
<dbReference type="RefSeq" id="WP_289725369.1">
    <property type="nucleotide sequence ID" value="NZ_JAUDUY010000005.1"/>
</dbReference>
<keyword evidence="3" id="KW-1185">Reference proteome</keyword>
<name>A0ABT7WGH1_9FLAO</name>
<dbReference type="EMBL" id="JAUDUY010000005">
    <property type="protein sequence ID" value="MDM9632007.1"/>
    <property type="molecule type" value="Genomic_DNA"/>
</dbReference>
<evidence type="ECO:0000313" key="2">
    <source>
        <dbReference type="EMBL" id="MDM9632007.1"/>
    </source>
</evidence>
<gene>
    <name evidence="2" type="ORF">QU605_11015</name>
</gene>
<reference evidence="2" key="1">
    <citation type="submission" date="2023-06" db="EMBL/GenBank/DDBJ databases">
        <title>Robiginitalea aurantiacus sp. nov. and Algoriphagus sediminis sp. nov., isolated from coastal sediment.</title>
        <authorList>
            <person name="Zhou Z.Y."/>
            <person name="An J."/>
            <person name="Jia Y.W."/>
            <person name="Du Z.J."/>
        </authorList>
    </citation>
    <scope>NUCLEOTIDE SEQUENCE</scope>
    <source>
        <strain evidence="2">M39</strain>
    </source>
</reference>
<accession>A0ABT7WGH1</accession>
<evidence type="ECO:0000259" key="1">
    <source>
        <dbReference type="Pfam" id="PF17931"/>
    </source>
</evidence>
<dbReference type="InterPro" id="IPR041673">
    <property type="entry name" value="TetR_C_23"/>
</dbReference>
<dbReference type="Pfam" id="PF17931">
    <property type="entry name" value="TetR_C_23"/>
    <property type="match status" value="1"/>
</dbReference>
<sequence>MSAKKKTAKPDKKTLLAAYMTQSLENERFPVSVFKFCKEQEIEESDFYSLFGSMESLQKEIWVFFYEETITLLEKDKAYTGYGNRERMLSFYFTFFELLGLNRSYILFALRQSGEPMQKLNQLKGLRSHTRAFARDLIEEANAEKSTKLTQHNPEVFAEGAWLQLMFLLRFWINDDSPGFEKTDVAIEKSVNTIFDIFDNTPLERVLDFGKFLFKERFA</sequence>
<proteinExistence type="predicted"/>